<comment type="similarity">
    <text evidence="6">Belongs to the SEDS family. MrdB/RodA subfamily.</text>
</comment>
<keyword evidence="3 6" id="KW-0133">Cell shape</keyword>
<keyword evidence="6" id="KW-0573">Peptidoglycan synthesis</keyword>
<comment type="function">
    <text evidence="6">Peptidoglycan polymerase that is essential for cell wall elongation.</text>
</comment>
<keyword evidence="6" id="KW-0997">Cell inner membrane</keyword>
<comment type="pathway">
    <text evidence="6">Cell wall biogenesis; peptidoglycan biosynthesis.</text>
</comment>
<gene>
    <name evidence="6" type="primary">mrdB</name>
    <name evidence="6" type="synonym">rodA</name>
    <name evidence="7" type="ORF">X907_1354</name>
</gene>
<evidence type="ECO:0000256" key="5">
    <source>
        <dbReference type="ARBA" id="ARBA00023136"/>
    </source>
</evidence>
<protein>
    <recommendedName>
        <fullName evidence="6">Peptidoglycan glycosyltransferase MrdB</fullName>
        <shortName evidence="6">PGT</shortName>
        <ecNumber evidence="6">2.4.99.28</ecNumber>
    </recommendedName>
    <alternativeName>
        <fullName evidence="6">Cell elongation protein RodA</fullName>
    </alternativeName>
    <alternativeName>
        <fullName evidence="6">Cell wall polymerase</fullName>
    </alternativeName>
    <alternativeName>
        <fullName evidence="6">Peptidoglycan polymerase</fullName>
        <shortName evidence="6">PG polymerase</shortName>
    </alternativeName>
</protein>
<proteinExistence type="inferred from homology"/>
<evidence type="ECO:0000256" key="1">
    <source>
        <dbReference type="ARBA" id="ARBA00004141"/>
    </source>
</evidence>
<dbReference type="GO" id="GO:0008955">
    <property type="term" value="F:peptidoglycan glycosyltransferase activity"/>
    <property type="evidence" value="ECO:0007669"/>
    <property type="project" value="UniProtKB-UniRule"/>
</dbReference>
<name>A0A3T0E9H9_9PROT</name>
<reference evidence="7 8" key="1">
    <citation type="submission" date="2016-12" db="EMBL/GenBank/DDBJ databases">
        <title>The genome of dimorphic prosthecate Glycocaulis alkaliphilus 6b-8t, isolated from crude oil dictates its adaptability in petroleum environments.</title>
        <authorList>
            <person name="Wu X.-L."/>
            <person name="Geng S."/>
        </authorList>
    </citation>
    <scope>NUCLEOTIDE SEQUENCE [LARGE SCALE GENOMIC DNA]</scope>
    <source>
        <strain evidence="7 8">6B-8</strain>
    </source>
</reference>
<dbReference type="GO" id="GO:0005886">
    <property type="term" value="C:plasma membrane"/>
    <property type="evidence" value="ECO:0007669"/>
    <property type="project" value="UniProtKB-SubCell"/>
</dbReference>
<dbReference type="EC" id="2.4.99.28" evidence="6"/>
<dbReference type="GO" id="GO:0008360">
    <property type="term" value="P:regulation of cell shape"/>
    <property type="evidence" value="ECO:0007669"/>
    <property type="project" value="UniProtKB-KW"/>
</dbReference>
<dbReference type="InterPro" id="IPR011923">
    <property type="entry name" value="RodA/MrdB"/>
</dbReference>
<evidence type="ECO:0000313" key="8">
    <source>
        <dbReference type="Proteomes" id="UP000286954"/>
    </source>
</evidence>
<dbReference type="KEGG" id="gak:X907_1354"/>
<dbReference type="NCBIfam" id="TIGR02210">
    <property type="entry name" value="rodA_shape"/>
    <property type="match status" value="1"/>
</dbReference>
<keyword evidence="6" id="KW-0808">Transferase</keyword>
<dbReference type="EMBL" id="CP018911">
    <property type="protein sequence ID" value="AZU03887.1"/>
    <property type="molecule type" value="Genomic_DNA"/>
</dbReference>
<dbReference type="HAMAP" id="MF_02079">
    <property type="entry name" value="PGT_RodA"/>
    <property type="match status" value="1"/>
</dbReference>
<feature type="transmembrane region" description="Helical" evidence="6">
    <location>
        <begin position="278"/>
        <end position="299"/>
    </location>
</feature>
<evidence type="ECO:0000256" key="3">
    <source>
        <dbReference type="ARBA" id="ARBA00022960"/>
    </source>
</evidence>
<dbReference type="GO" id="GO:0009252">
    <property type="term" value="P:peptidoglycan biosynthetic process"/>
    <property type="evidence" value="ECO:0007669"/>
    <property type="project" value="UniProtKB-UniRule"/>
</dbReference>
<evidence type="ECO:0000256" key="4">
    <source>
        <dbReference type="ARBA" id="ARBA00022989"/>
    </source>
</evidence>
<keyword evidence="2 6" id="KW-0812">Transmembrane</keyword>
<dbReference type="AlphaFoldDB" id="A0A3T0E9H9"/>
<evidence type="ECO:0000256" key="2">
    <source>
        <dbReference type="ARBA" id="ARBA00022692"/>
    </source>
</evidence>
<sequence>MPVFTQPVPRDLRAKLFELNWAFVLLIVLTGCIGILMLYSVAGGAWDPWAIRHATRFGAGFLVMLVVAMVPPRMWMSLAYPAYLGALFLLIMVELFGATAMGAQRWIDIGPLRMQPSELMKIALVLALARYYHDLPPEKVSTPGGMIVPVLAIALPFGLIAKQPDLGTAVLTGATGAVMVFLAGLSWKIIVPGMVAGVVGGVAFLRYGLEEYQRARVLTFLNPENDPLGAGYHIMQSKIALGSGGLTGKGYMQGTQSHLNFLPEKQTDFIFTMLGEEFGFVGGIAVLVLYALILGHCLMTAMACRSVFLRLVTMGVTTTFALYVFINAAMVMGLVPVVGVPLPMISYGGSVMFTVLIGLGLILGAHIHRAAEPPKGAGLFG</sequence>
<feature type="transmembrane region" description="Helical" evidence="6">
    <location>
        <begin position="311"/>
        <end position="338"/>
    </location>
</feature>
<dbReference type="GO" id="GO:0071555">
    <property type="term" value="P:cell wall organization"/>
    <property type="evidence" value="ECO:0007669"/>
    <property type="project" value="UniProtKB-KW"/>
</dbReference>
<dbReference type="OrthoDB" id="9768187at2"/>
<evidence type="ECO:0000313" key="7">
    <source>
        <dbReference type="EMBL" id="AZU03887.1"/>
    </source>
</evidence>
<keyword evidence="4 6" id="KW-1133">Transmembrane helix</keyword>
<comment type="catalytic activity">
    <reaction evidence="6">
        <text>[GlcNAc-(1-&gt;4)-Mur2Ac(oyl-L-Ala-gamma-D-Glu-L-Lys-D-Ala-D-Ala)](n)-di-trans,octa-cis-undecaprenyl diphosphate + beta-D-GlcNAc-(1-&gt;4)-Mur2Ac(oyl-L-Ala-gamma-D-Glu-L-Lys-D-Ala-D-Ala)-di-trans,octa-cis-undecaprenyl diphosphate = [GlcNAc-(1-&gt;4)-Mur2Ac(oyl-L-Ala-gamma-D-Glu-L-Lys-D-Ala-D-Ala)](n+1)-di-trans,octa-cis-undecaprenyl diphosphate + di-trans,octa-cis-undecaprenyl diphosphate + H(+)</text>
        <dbReference type="Rhea" id="RHEA:23708"/>
        <dbReference type="Rhea" id="RHEA-COMP:9602"/>
        <dbReference type="Rhea" id="RHEA-COMP:9603"/>
        <dbReference type="ChEBI" id="CHEBI:15378"/>
        <dbReference type="ChEBI" id="CHEBI:58405"/>
        <dbReference type="ChEBI" id="CHEBI:60033"/>
        <dbReference type="ChEBI" id="CHEBI:78435"/>
        <dbReference type="EC" id="2.4.99.28"/>
    </reaction>
</comment>
<organism evidence="7 8">
    <name type="scientific">Glycocaulis alkaliphilus</name>
    <dbReference type="NCBI Taxonomy" id="1434191"/>
    <lineage>
        <taxon>Bacteria</taxon>
        <taxon>Pseudomonadati</taxon>
        <taxon>Pseudomonadota</taxon>
        <taxon>Alphaproteobacteria</taxon>
        <taxon>Maricaulales</taxon>
        <taxon>Maricaulaceae</taxon>
        <taxon>Glycocaulis</taxon>
    </lineage>
</organism>
<dbReference type="GO" id="GO:0051301">
    <property type="term" value="P:cell division"/>
    <property type="evidence" value="ECO:0007669"/>
    <property type="project" value="InterPro"/>
</dbReference>
<dbReference type="GO" id="GO:0015648">
    <property type="term" value="F:lipid-linked peptidoglycan transporter activity"/>
    <property type="evidence" value="ECO:0007669"/>
    <property type="project" value="TreeGrafter"/>
</dbReference>
<dbReference type="PANTHER" id="PTHR30474:SF1">
    <property type="entry name" value="PEPTIDOGLYCAN GLYCOSYLTRANSFERASE MRDB"/>
    <property type="match status" value="1"/>
</dbReference>
<keyword evidence="8" id="KW-1185">Reference proteome</keyword>
<dbReference type="InterPro" id="IPR001182">
    <property type="entry name" value="FtsW/RodA"/>
</dbReference>
<keyword evidence="6" id="KW-0961">Cell wall biogenesis/degradation</keyword>
<dbReference type="UniPathway" id="UPA00219"/>
<accession>A0A3T0E9H9</accession>
<feature type="transmembrane region" description="Helical" evidence="6">
    <location>
        <begin position="82"/>
        <end position="103"/>
    </location>
</feature>
<dbReference type="RefSeq" id="WP_127566457.1">
    <property type="nucleotide sequence ID" value="NZ_BMFB01000007.1"/>
</dbReference>
<keyword evidence="6" id="KW-0328">Glycosyltransferase</keyword>
<keyword evidence="6" id="KW-1003">Cell membrane</keyword>
<feature type="transmembrane region" description="Helical" evidence="6">
    <location>
        <begin position="140"/>
        <end position="160"/>
    </location>
</feature>
<feature type="transmembrane region" description="Helical" evidence="6">
    <location>
        <begin position="54"/>
        <end position="70"/>
    </location>
</feature>
<dbReference type="Pfam" id="PF01098">
    <property type="entry name" value="FTSW_RODA_SPOVE"/>
    <property type="match status" value="1"/>
</dbReference>
<keyword evidence="5 6" id="KW-0472">Membrane</keyword>
<feature type="transmembrane region" description="Helical" evidence="6">
    <location>
        <begin position="344"/>
        <end position="365"/>
    </location>
</feature>
<comment type="subcellular location">
    <subcellularLocation>
        <location evidence="6">Cell inner membrane</location>
        <topology evidence="6">Multi-pass membrane protein</topology>
    </subcellularLocation>
    <subcellularLocation>
        <location evidence="1">Membrane</location>
        <topology evidence="1">Multi-pass membrane protein</topology>
    </subcellularLocation>
</comment>
<evidence type="ECO:0000256" key="6">
    <source>
        <dbReference type="HAMAP-Rule" id="MF_02079"/>
    </source>
</evidence>
<feature type="transmembrane region" description="Helical" evidence="6">
    <location>
        <begin position="20"/>
        <end position="42"/>
    </location>
</feature>
<dbReference type="GO" id="GO:0032153">
    <property type="term" value="C:cell division site"/>
    <property type="evidence" value="ECO:0007669"/>
    <property type="project" value="TreeGrafter"/>
</dbReference>
<dbReference type="PANTHER" id="PTHR30474">
    <property type="entry name" value="CELL CYCLE PROTEIN"/>
    <property type="match status" value="1"/>
</dbReference>
<dbReference type="Proteomes" id="UP000286954">
    <property type="component" value="Chromosome"/>
</dbReference>
<feature type="transmembrane region" description="Helical" evidence="6">
    <location>
        <begin position="166"/>
        <end position="183"/>
    </location>
</feature>